<keyword evidence="3" id="KW-0747">Spliceosome</keyword>
<dbReference type="SUPFAM" id="SSF109905">
    <property type="entry name" value="Surp module (SWAP domain)"/>
    <property type="match status" value="2"/>
</dbReference>
<feature type="compositionally biased region" description="Low complexity" evidence="8">
    <location>
        <begin position="1"/>
        <end position="12"/>
    </location>
</feature>
<dbReference type="InterPro" id="IPR000626">
    <property type="entry name" value="Ubiquitin-like_dom"/>
</dbReference>
<feature type="domain" description="Ubiquitin-like" evidence="9">
    <location>
        <begin position="894"/>
        <end position="980"/>
    </location>
</feature>
<evidence type="ECO:0000259" key="10">
    <source>
        <dbReference type="PROSITE" id="PS50128"/>
    </source>
</evidence>
<dbReference type="GO" id="GO:0000381">
    <property type="term" value="P:regulation of alternative mRNA splicing, via spliceosome"/>
    <property type="evidence" value="ECO:0007669"/>
    <property type="project" value="TreeGrafter"/>
</dbReference>
<keyword evidence="4" id="KW-0677">Repeat</keyword>
<keyword evidence="7" id="KW-0175">Coiled coil</keyword>
<accession>A0A9Q3BIA2</accession>
<dbReference type="InterPro" id="IPR035967">
    <property type="entry name" value="SWAP/Surp_sf"/>
</dbReference>
<evidence type="ECO:0000256" key="6">
    <source>
        <dbReference type="ARBA" id="ARBA00023242"/>
    </source>
</evidence>
<dbReference type="Gene3D" id="1.10.10.790">
    <property type="entry name" value="Surp module"/>
    <property type="match status" value="2"/>
</dbReference>
<dbReference type="Gene3D" id="3.10.20.90">
    <property type="entry name" value="Phosphatidylinositol 3-kinase Catalytic Subunit, Chain A, domain 1"/>
    <property type="match status" value="1"/>
</dbReference>
<dbReference type="PANTHER" id="PTHR15316:SF1">
    <property type="entry name" value="SPLICING FACTOR 3A SUBUNIT 1"/>
    <property type="match status" value="1"/>
</dbReference>
<dbReference type="GO" id="GO:0045292">
    <property type="term" value="P:mRNA cis splicing, via spliceosome"/>
    <property type="evidence" value="ECO:0007669"/>
    <property type="project" value="InterPro"/>
</dbReference>
<protein>
    <recommendedName>
        <fullName evidence="13">Splicing factor 3A subunit 1</fullName>
    </recommendedName>
</protein>
<feature type="compositionally biased region" description="Polar residues" evidence="8">
    <location>
        <begin position="13"/>
        <end position="71"/>
    </location>
</feature>
<feature type="region of interest" description="Disordered" evidence="8">
    <location>
        <begin position="607"/>
        <end position="638"/>
    </location>
</feature>
<dbReference type="OrthoDB" id="447637at2759"/>
<comment type="subcellular location">
    <subcellularLocation>
        <location evidence="1">Nucleus</location>
    </subcellularLocation>
</comment>
<evidence type="ECO:0000256" key="1">
    <source>
        <dbReference type="ARBA" id="ARBA00004123"/>
    </source>
</evidence>
<dbReference type="PROSITE" id="PS50128">
    <property type="entry name" value="SURP"/>
    <property type="match status" value="2"/>
</dbReference>
<evidence type="ECO:0000259" key="9">
    <source>
        <dbReference type="PROSITE" id="PS50053"/>
    </source>
</evidence>
<proteinExistence type="predicted"/>
<keyword evidence="5" id="KW-0508">mRNA splicing</keyword>
<dbReference type="GO" id="GO:0005686">
    <property type="term" value="C:U2 snRNP"/>
    <property type="evidence" value="ECO:0007669"/>
    <property type="project" value="TreeGrafter"/>
</dbReference>
<dbReference type="SUPFAM" id="SSF54236">
    <property type="entry name" value="Ubiquitin-like"/>
    <property type="match status" value="1"/>
</dbReference>
<feature type="domain" description="SURP motif" evidence="10">
    <location>
        <begin position="91"/>
        <end position="135"/>
    </location>
</feature>
<evidence type="ECO:0000256" key="2">
    <source>
        <dbReference type="ARBA" id="ARBA00022664"/>
    </source>
</evidence>
<name>A0A9Q3BIA2_9BASI</name>
<dbReference type="GO" id="GO:0071013">
    <property type="term" value="C:catalytic step 2 spliceosome"/>
    <property type="evidence" value="ECO:0007669"/>
    <property type="project" value="TreeGrafter"/>
</dbReference>
<evidence type="ECO:0000256" key="5">
    <source>
        <dbReference type="ARBA" id="ARBA00023187"/>
    </source>
</evidence>
<dbReference type="InterPro" id="IPR022030">
    <property type="entry name" value="SF3A1_dom"/>
</dbReference>
<dbReference type="GO" id="GO:0071004">
    <property type="term" value="C:U2-type prespliceosome"/>
    <property type="evidence" value="ECO:0007669"/>
    <property type="project" value="TreeGrafter"/>
</dbReference>
<dbReference type="Pfam" id="PF12230">
    <property type="entry name" value="PRP21_like_P"/>
    <property type="match status" value="1"/>
</dbReference>
<dbReference type="FunFam" id="1.10.10.790:FF:000001">
    <property type="entry name" value="Splicing factor 3a, subunit 1"/>
    <property type="match status" value="1"/>
</dbReference>
<feature type="coiled-coil region" evidence="7">
    <location>
        <begin position="534"/>
        <end position="569"/>
    </location>
</feature>
<evidence type="ECO:0000313" key="11">
    <source>
        <dbReference type="EMBL" id="MBW0465738.1"/>
    </source>
</evidence>
<dbReference type="SMART" id="SM00648">
    <property type="entry name" value="SWAP"/>
    <property type="match status" value="2"/>
</dbReference>
<evidence type="ECO:0008006" key="13">
    <source>
        <dbReference type="Google" id="ProtNLM"/>
    </source>
</evidence>
<dbReference type="FunFam" id="1.10.10.790:FF:000002">
    <property type="entry name" value="Splicing factor 3A subunit 1"/>
    <property type="match status" value="1"/>
</dbReference>
<feature type="region of interest" description="Disordered" evidence="8">
    <location>
        <begin position="1"/>
        <end position="71"/>
    </location>
</feature>
<dbReference type="EMBL" id="AVOT02001116">
    <property type="protein sequence ID" value="MBW0465738.1"/>
    <property type="molecule type" value="Genomic_DNA"/>
</dbReference>
<keyword evidence="12" id="KW-1185">Reference proteome</keyword>
<dbReference type="PROSITE" id="PS50053">
    <property type="entry name" value="UBIQUITIN_2"/>
    <property type="match status" value="1"/>
</dbReference>
<dbReference type="Proteomes" id="UP000765509">
    <property type="component" value="Unassembled WGS sequence"/>
</dbReference>
<organism evidence="11 12">
    <name type="scientific">Austropuccinia psidii MF-1</name>
    <dbReference type="NCBI Taxonomy" id="1389203"/>
    <lineage>
        <taxon>Eukaryota</taxon>
        <taxon>Fungi</taxon>
        <taxon>Dikarya</taxon>
        <taxon>Basidiomycota</taxon>
        <taxon>Pucciniomycotina</taxon>
        <taxon>Pucciniomycetes</taxon>
        <taxon>Pucciniales</taxon>
        <taxon>Sphaerophragmiaceae</taxon>
        <taxon>Austropuccinia</taxon>
    </lineage>
</organism>
<dbReference type="InterPro" id="IPR045146">
    <property type="entry name" value="SF3A1"/>
</dbReference>
<sequence>MSDSSQSDSPKSNEPTNQRALENSDNDHQSISTSSNSNKTLQPDQSIDTHSKFPSNSNADTDIPTESKNELIQSQKYLDGLIYPPPEIRSIVDKTAAFIAKNPNPKLFEEKIRQREKTDTRFSFLSPDDAYNPYYRHRIECIKNGDPNQSSTPITRNESGSIAVNASKADDKDKPPEPTPLQFLIEPSQIPKINSVDLEIIKLTALFTARLGRKFVSDLSQRESRNYQFDFLRPSHSLFSFFNRLVEQYTKVLIPTPETITRLENLAGGKAIDRKRLDITHANQLQKVHTVIGKRAVMSETETRINWERYQGLQLQKKTSEEEKEKKEFNEIDWEDFIVVSTVEFTENDEVIDLPPPMSISEVENMTIAQKKMAAMLMEGKEVTSITEEQLAIDDQTNDLEASQMLEEAKRSAEEAKARAQADGQVDVEEDEHRIENKQTAEIKKLNKTGMKIRKDYVPKSKQNGAQQNGLVGGKIITTLCQICGQQINVNEISEHVRIELLDPRWKEKKQKTEVNRSSSNMLTLGSDVSSSLRDLAKSRLDIFEENVTEEEKQRREAEQKKLKQLAKEKYTWDGHLNTGERITNIYQTGANLDEQIQALHRSKGLTGESIHSGPQIGPLAGAMPPQPPSSQPNPALLQQQQALQLQQQQIDLHIKNITSGLTASGEPLPRNLPHLQPSFGGGATLSAAPQPIASRPPLIDPGRAAMINGSMPPPGIPPHTGAMTPMPLGSNNPSQPPVVSLLTMPPPGTEEHLAGKQVGIPPNGIVAPHGAASFPVPPGLPGRPNVPDFGAGIPGPPLNQQGGVPLSGTALTPMAAQLAIDNITGQATTLGGSTAPPEGLIRPAEDDGPEGQPGTKKMKLGPNEEANVPPIPAPAVPQLFTEEQWLEMHPEPISLVIKLPVYPEKPEWGCDGSEVALEEIPITLLVGVLRDKLSHLKGIPVGRQQIKLGNKILPNQVTLASLNFKSGDKINLGIKEQRKK</sequence>
<evidence type="ECO:0000256" key="3">
    <source>
        <dbReference type="ARBA" id="ARBA00022728"/>
    </source>
</evidence>
<dbReference type="InterPro" id="IPR000061">
    <property type="entry name" value="Surp"/>
</dbReference>
<evidence type="ECO:0000256" key="8">
    <source>
        <dbReference type="SAM" id="MobiDB-lite"/>
    </source>
</evidence>
<dbReference type="InterPro" id="IPR029071">
    <property type="entry name" value="Ubiquitin-like_domsf"/>
</dbReference>
<dbReference type="Pfam" id="PF01805">
    <property type="entry name" value="Surp"/>
    <property type="match status" value="2"/>
</dbReference>
<dbReference type="AlphaFoldDB" id="A0A9Q3BIA2"/>
<evidence type="ECO:0000256" key="7">
    <source>
        <dbReference type="SAM" id="Coils"/>
    </source>
</evidence>
<dbReference type="PANTHER" id="PTHR15316">
    <property type="entry name" value="SPLICEOSOME ASSOCIATED PROTEIN 114/SWAP SPLICING FACTOR-RELATED"/>
    <property type="match status" value="1"/>
</dbReference>
<keyword evidence="2" id="KW-0507">mRNA processing</keyword>
<feature type="region of interest" description="Disordered" evidence="8">
    <location>
        <begin position="678"/>
        <end position="698"/>
    </location>
</feature>
<feature type="domain" description="SURP motif" evidence="10">
    <location>
        <begin position="200"/>
        <end position="242"/>
    </location>
</feature>
<reference evidence="11" key="1">
    <citation type="submission" date="2021-03" db="EMBL/GenBank/DDBJ databases">
        <title>Draft genome sequence of rust myrtle Austropuccinia psidii MF-1, a brazilian biotype.</title>
        <authorList>
            <person name="Quecine M.C."/>
            <person name="Pachon D.M.R."/>
            <person name="Bonatelli M.L."/>
            <person name="Correr F.H."/>
            <person name="Franceschini L.M."/>
            <person name="Leite T.F."/>
            <person name="Margarido G.R.A."/>
            <person name="Almeida C.A."/>
            <person name="Ferrarezi J.A."/>
            <person name="Labate C.A."/>
        </authorList>
    </citation>
    <scope>NUCLEOTIDE SEQUENCE</scope>
    <source>
        <strain evidence="11">MF-1</strain>
    </source>
</reference>
<keyword evidence="6" id="KW-0539">Nucleus</keyword>
<evidence type="ECO:0000313" key="12">
    <source>
        <dbReference type="Proteomes" id="UP000765509"/>
    </source>
</evidence>
<evidence type="ECO:0000256" key="4">
    <source>
        <dbReference type="ARBA" id="ARBA00022737"/>
    </source>
</evidence>
<dbReference type="GO" id="GO:0003723">
    <property type="term" value="F:RNA binding"/>
    <property type="evidence" value="ECO:0007669"/>
    <property type="project" value="InterPro"/>
</dbReference>
<feature type="region of interest" description="Disordered" evidence="8">
    <location>
        <begin position="830"/>
        <end position="863"/>
    </location>
</feature>
<gene>
    <name evidence="11" type="ORF">O181_005453</name>
</gene>
<comment type="caution">
    <text evidence="11">The sequence shown here is derived from an EMBL/GenBank/DDBJ whole genome shotgun (WGS) entry which is preliminary data.</text>
</comment>